<feature type="compositionally biased region" description="Pro residues" evidence="7">
    <location>
        <begin position="703"/>
        <end position="728"/>
    </location>
</feature>
<keyword evidence="3 6" id="KW-0728">SH3 domain</keyword>
<evidence type="ECO:0000313" key="9">
    <source>
        <dbReference type="Proteomes" id="UP000515204"/>
    </source>
</evidence>
<reference evidence="10 11" key="1">
    <citation type="submission" date="2025-04" db="UniProtKB">
        <authorList>
            <consortium name="RefSeq"/>
        </authorList>
    </citation>
    <scope>IDENTIFICATION</scope>
</reference>
<name>A0A6P3XKM9_DINQU</name>
<dbReference type="Pfam" id="PF18016">
    <property type="entry name" value="SAM_3"/>
    <property type="match status" value="1"/>
</dbReference>
<dbReference type="GeneID" id="106746466"/>
<dbReference type="FunFam" id="2.30.30.40:FF:000183">
    <property type="entry name" value="Epidermal growth factor receptor kinase substrate 8"/>
    <property type="match status" value="1"/>
</dbReference>
<dbReference type="Pfam" id="PF22975">
    <property type="entry name" value="EPS8_2nd"/>
    <property type="match status" value="1"/>
</dbReference>
<dbReference type="SUPFAM" id="SSF50044">
    <property type="entry name" value="SH3-domain"/>
    <property type="match status" value="1"/>
</dbReference>
<dbReference type="InterPro" id="IPR013625">
    <property type="entry name" value="PTB"/>
</dbReference>
<feature type="domain" description="SH3" evidence="8">
    <location>
        <begin position="525"/>
        <end position="584"/>
    </location>
</feature>
<dbReference type="AlphaFoldDB" id="A0A6P3XKM9"/>
<dbReference type="GO" id="GO:0005737">
    <property type="term" value="C:cytoplasm"/>
    <property type="evidence" value="ECO:0007669"/>
    <property type="project" value="UniProtKB-SubCell"/>
</dbReference>
<dbReference type="GO" id="GO:0035023">
    <property type="term" value="P:regulation of Rho protein signal transduction"/>
    <property type="evidence" value="ECO:0007669"/>
    <property type="project" value="TreeGrafter"/>
</dbReference>
<keyword evidence="5" id="KW-0597">Phosphoprotein</keyword>
<sequence>MPYYNSGHSPAYNKDGGSSGPSSTSGGRASSSEPTYMMEHLATFTVTKETGIVYPADGMRRLLQLEKSNGIWSQKMQLRLERNWVLIMDNETGAVMERFPAALIQEPTAFTSRDPMEMYNNILVFTVADDSGSGQRAEMHIFQCQSVSAQDLVEDLKMLQMGKLVTGGSPRGPRGHIPPPPALPPPEPPLNGVNVREQVSAFNAANADGQNDISREENNDEVSSTSSEKYERDVTILNHCFDDIEKFIARLQHAAAASRELERRRRNRKSKKRNLGDGMLTMRAKPPPEMEFVDIFQKFKLSFNLLAKLKAHIHDPNAPELVHFLFTPLALIVDASHDTNYDPNLPSKVVSPLLTREAVNLLINCVTSKETELWHSLGDTWLIPRDQWKGHVPPYHPIFMDGWSPEYPIPEDRDHDHLASLLNADKQKRDELPEQQNDPYYNHRDVDESHYSSDYLEYESREERGGNEYFDRNYGPGSELYGREERADQTRAHSDISVDSIERAPRAAAGMERAQEAWLDELVARHAKIVQVTYPRTANNDKELTVVRGEYLEILDDSRKWWKARNSRGQVAHVPHTIVTPHNPAHAADNDVFNNPLYTSRYPRQGHGYNYEDSEIERTSTSPGPEATHRTHAIPPPAPADWVRKERLGKKDDVVVYNETPVAVNVTPSSVETPNRKLNMSQSIVVVHPPPRNITPDLVPEKPTSPPPPPPMAPMPALPAPPVIPALPAPASSTVLSLPPPPPPPPPPSSTPSTPPPLQTQKSTTSITSTSSKAEKSNASSLVQVHNELKFVLSIFREKKANSPKNDTQQEIWLNQHSTPRDVQAWLTAKGFAQKICKQFESMNGTELFNLTRRQLEQYCGMSEGSRLNGQLTLARNESGYKTARSSELKQILEKARRRAEELNDKDEVKQ</sequence>
<comment type="similarity">
    <text evidence="2">Belongs to the EPS8 family.</text>
</comment>
<dbReference type="InterPro" id="IPR039801">
    <property type="entry name" value="EPS8-like"/>
</dbReference>
<dbReference type="Gene3D" id="1.10.150.50">
    <property type="entry name" value="Transcription Factor, Ets-1"/>
    <property type="match status" value="1"/>
</dbReference>
<protein>
    <submittedName>
        <fullName evidence="10 11">Epidermal growth factor receptor kinase substrate 8-like isoform X1</fullName>
    </submittedName>
</protein>
<evidence type="ECO:0000313" key="12">
    <source>
        <dbReference type="RefSeq" id="XP_014478559.1"/>
    </source>
</evidence>
<evidence type="ECO:0000256" key="2">
    <source>
        <dbReference type="ARBA" id="ARBA00006197"/>
    </source>
</evidence>
<evidence type="ECO:0000256" key="3">
    <source>
        <dbReference type="ARBA" id="ARBA00022443"/>
    </source>
</evidence>
<feature type="compositionally biased region" description="Basic and acidic residues" evidence="7">
    <location>
        <begin position="458"/>
        <end position="471"/>
    </location>
</feature>
<dbReference type="SUPFAM" id="SSF47769">
    <property type="entry name" value="SAM/Pointed domain"/>
    <property type="match status" value="1"/>
</dbReference>
<dbReference type="RefSeq" id="XP_014478557.1">
    <property type="nucleotide sequence ID" value="XM_014623071.1"/>
</dbReference>
<feature type="region of interest" description="Disordered" evidence="7">
    <location>
        <begin position="165"/>
        <end position="193"/>
    </location>
</feature>
<feature type="compositionally biased region" description="Basic residues" evidence="7">
    <location>
        <begin position="264"/>
        <end position="273"/>
    </location>
</feature>
<feature type="region of interest" description="Disordered" evidence="7">
    <location>
        <begin position="206"/>
        <end position="229"/>
    </location>
</feature>
<evidence type="ECO:0000259" key="8">
    <source>
        <dbReference type="PROSITE" id="PS50002"/>
    </source>
</evidence>
<dbReference type="KEGG" id="dqu:106746466"/>
<dbReference type="PROSITE" id="PS50002">
    <property type="entry name" value="SH3"/>
    <property type="match status" value="1"/>
</dbReference>
<dbReference type="Gene3D" id="2.30.30.40">
    <property type="entry name" value="SH3 Domains"/>
    <property type="match status" value="1"/>
</dbReference>
<feature type="compositionally biased region" description="Pro residues" evidence="7">
    <location>
        <begin position="738"/>
        <end position="758"/>
    </location>
</feature>
<dbReference type="InterPro" id="IPR033928">
    <property type="entry name" value="EPS8_PTB"/>
</dbReference>
<evidence type="ECO:0000256" key="6">
    <source>
        <dbReference type="PROSITE-ProRule" id="PRU00192"/>
    </source>
</evidence>
<keyword evidence="9" id="KW-1185">Reference proteome</keyword>
<dbReference type="InterPro" id="IPR013761">
    <property type="entry name" value="SAM/pointed_sf"/>
</dbReference>
<feature type="region of interest" description="Disordered" evidence="7">
    <location>
        <begin position="258"/>
        <end position="283"/>
    </location>
</feature>
<dbReference type="GO" id="GO:0003779">
    <property type="term" value="F:actin binding"/>
    <property type="evidence" value="ECO:0007669"/>
    <property type="project" value="TreeGrafter"/>
</dbReference>
<proteinExistence type="inferred from homology"/>
<dbReference type="InterPro" id="IPR041418">
    <property type="entry name" value="SAM_3"/>
</dbReference>
<dbReference type="RefSeq" id="XP_014478560.1">
    <property type="nucleotide sequence ID" value="XM_014623074.1"/>
</dbReference>
<evidence type="ECO:0000256" key="1">
    <source>
        <dbReference type="ARBA" id="ARBA00004496"/>
    </source>
</evidence>
<dbReference type="PANTHER" id="PTHR12287:SF23">
    <property type="entry name" value="AROUSER, ISOFORM A-RELATED"/>
    <property type="match status" value="1"/>
</dbReference>
<keyword evidence="4" id="KW-0963">Cytoplasm</keyword>
<evidence type="ECO:0000313" key="11">
    <source>
        <dbReference type="RefSeq" id="XP_014478558.1"/>
    </source>
</evidence>
<dbReference type="Proteomes" id="UP000515204">
    <property type="component" value="Unplaced"/>
</dbReference>
<dbReference type="Pfam" id="PF08416">
    <property type="entry name" value="PTB"/>
    <property type="match status" value="1"/>
</dbReference>
<feature type="region of interest" description="Disordered" evidence="7">
    <location>
        <begin position="425"/>
        <end position="494"/>
    </location>
</feature>
<evidence type="ECO:0000313" key="13">
    <source>
        <dbReference type="RefSeq" id="XP_014478560.1"/>
    </source>
</evidence>
<dbReference type="InterPro" id="IPR035462">
    <property type="entry name" value="Eps8_SH3"/>
</dbReference>
<feature type="compositionally biased region" description="Low complexity" evidence="7">
    <location>
        <begin position="20"/>
        <end position="32"/>
    </location>
</feature>
<dbReference type="InterPro" id="IPR011993">
    <property type="entry name" value="PH-like_dom_sf"/>
</dbReference>
<feature type="region of interest" description="Disordered" evidence="7">
    <location>
        <begin position="684"/>
        <end position="780"/>
    </location>
</feature>
<dbReference type="InterPro" id="IPR001452">
    <property type="entry name" value="SH3_domain"/>
</dbReference>
<evidence type="ECO:0000256" key="7">
    <source>
        <dbReference type="SAM" id="MobiDB-lite"/>
    </source>
</evidence>
<feature type="compositionally biased region" description="Pro residues" evidence="7">
    <location>
        <begin position="176"/>
        <end position="189"/>
    </location>
</feature>
<feature type="region of interest" description="Disordered" evidence="7">
    <location>
        <begin position="1"/>
        <end position="32"/>
    </location>
</feature>
<evidence type="ECO:0000256" key="5">
    <source>
        <dbReference type="ARBA" id="ARBA00022553"/>
    </source>
</evidence>
<accession>A0A6P3XKM9</accession>
<dbReference type="InterPro" id="IPR036028">
    <property type="entry name" value="SH3-like_dom_sf"/>
</dbReference>
<dbReference type="InterPro" id="IPR055093">
    <property type="entry name" value="EPS8_2nd"/>
</dbReference>
<feature type="compositionally biased region" description="Low complexity" evidence="7">
    <location>
        <begin position="759"/>
        <end position="772"/>
    </location>
</feature>
<dbReference type="FunFam" id="2.30.29.30:FF:000289">
    <property type="entry name" value="Epidermal growth factor receptor kinase substrate 8"/>
    <property type="match status" value="1"/>
</dbReference>
<gene>
    <name evidence="10 11 12 13" type="primary">LOC106746466</name>
</gene>
<organism evidence="9 12">
    <name type="scientific">Dinoponera quadriceps</name>
    <name type="common">South American ant</name>
    <dbReference type="NCBI Taxonomy" id="609295"/>
    <lineage>
        <taxon>Eukaryota</taxon>
        <taxon>Metazoa</taxon>
        <taxon>Ecdysozoa</taxon>
        <taxon>Arthropoda</taxon>
        <taxon>Hexapoda</taxon>
        <taxon>Insecta</taxon>
        <taxon>Pterygota</taxon>
        <taxon>Neoptera</taxon>
        <taxon>Endopterygota</taxon>
        <taxon>Hymenoptera</taxon>
        <taxon>Apocrita</taxon>
        <taxon>Aculeata</taxon>
        <taxon>Formicoidea</taxon>
        <taxon>Formicidae</taxon>
        <taxon>Ponerinae</taxon>
        <taxon>Ponerini</taxon>
        <taxon>Dinoponera</taxon>
    </lineage>
</organism>
<dbReference type="RefSeq" id="XP_014478559.1">
    <property type="nucleotide sequence ID" value="XM_014623073.1"/>
</dbReference>
<feature type="compositionally biased region" description="Basic and acidic residues" evidence="7">
    <location>
        <begin position="441"/>
        <end position="451"/>
    </location>
</feature>
<dbReference type="OrthoDB" id="4680325at2759"/>
<dbReference type="Pfam" id="PF00018">
    <property type="entry name" value="SH3_1"/>
    <property type="match status" value="1"/>
</dbReference>
<evidence type="ECO:0000256" key="4">
    <source>
        <dbReference type="ARBA" id="ARBA00022490"/>
    </source>
</evidence>
<evidence type="ECO:0000313" key="10">
    <source>
        <dbReference type="RefSeq" id="XP_014478557.1"/>
    </source>
</evidence>
<feature type="region of interest" description="Disordered" evidence="7">
    <location>
        <begin position="615"/>
        <end position="640"/>
    </location>
</feature>
<comment type="subcellular location">
    <subcellularLocation>
        <location evidence="1">Cytoplasm</location>
    </subcellularLocation>
</comment>
<dbReference type="GO" id="GO:0007266">
    <property type="term" value="P:Rho protein signal transduction"/>
    <property type="evidence" value="ECO:0007669"/>
    <property type="project" value="TreeGrafter"/>
</dbReference>
<dbReference type="SUPFAM" id="SSF50729">
    <property type="entry name" value="PH domain-like"/>
    <property type="match status" value="1"/>
</dbReference>
<dbReference type="CDD" id="cd01210">
    <property type="entry name" value="PTB_EPS8"/>
    <property type="match status" value="1"/>
</dbReference>
<dbReference type="PANTHER" id="PTHR12287">
    <property type="entry name" value="EPIDERMAL GROWTH FACTOR RECEPTOR KINASE SUBSTRATE EPS8-RELATED PROTEIN"/>
    <property type="match status" value="1"/>
</dbReference>
<dbReference type="GO" id="GO:0005886">
    <property type="term" value="C:plasma membrane"/>
    <property type="evidence" value="ECO:0007669"/>
    <property type="project" value="TreeGrafter"/>
</dbReference>
<dbReference type="CDD" id="cd11764">
    <property type="entry name" value="SH3_Eps8"/>
    <property type="match status" value="1"/>
</dbReference>
<dbReference type="SMART" id="SM00326">
    <property type="entry name" value="SH3"/>
    <property type="match status" value="1"/>
</dbReference>
<feature type="compositionally biased region" description="Basic and acidic residues" evidence="7">
    <location>
        <begin position="481"/>
        <end position="494"/>
    </location>
</feature>
<dbReference type="RefSeq" id="XP_014478558.1">
    <property type="nucleotide sequence ID" value="XM_014623072.1"/>
</dbReference>
<dbReference type="Gene3D" id="2.30.29.30">
    <property type="entry name" value="Pleckstrin-homology domain (PH domain)/Phosphotyrosine-binding domain (PTB)"/>
    <property type="match status" value="1"/>
</dbReference>